<keyword evidence="2 4" id="KW-0547">Nucleotide-binding</keyword>
<dbReference type="AlphaFoldDB" id="A0A917Q9R9"/>
<dbReference type="Proteomes" id="UP000600449">
    <property type="component" value="Unassembled WGS sequence"/>
</dbReference>
<feature type="domain" description="ATP-grasp" evidence="5">
    <location>
        <begin position="117"/>
        <end position="309"/>
    </location>
</feature>
<dbReference type="GO" id="GO:0016829">
    <property type="term" value="F:lyase activity"/>
    <property type="evidence" value="ECO:0007669"/>
    <property type="project" value="UniProtKB-KW"/>
</dbReference>
<dbReference type="EMBL" id="BMMF01000007">
    <property type="protein sequence ID" value="GGK37919.1"/>
    <property type="molecule type" value="Genomic_DNA"/>
</dbReference>
<evidence type="ECO:0000256" key="1">
    <source>
        <dbReference type="ARBA" id="ARBA00022598"/>
    </source>
</evidence>
<dbReference type="SUPFAM" id="SSF56059">
    <property type="entry name" value="Glutathione synthetase ATP-binding domain-like"/>
    <property type="match status" value="1"/>
</dbReference>
<dbReference type="Pfam" id="PF13535">
    <property type="entry name" value="ATP-grasp_4"/>
    <property type="match status" value="1"/>
</dbReference>
<evidence type="ECO:0000313" key="7">
    <source>
        <dbReference type="Proteomes" id="UP000600449"/>
    </source>
</evidence>
<dbReference type="PANTHER" id="PTHR43585:SF2">
    <property type="entry name" value="ATP-GRASP ENZYME FSQD"/>
    <property type="match status" value="1"/>
</dbReference>
<comment type="caution">
    <text evidence="6">The sequence shown here is derived from an EMBL/GenBank/DDBJ whole genome shotgun (WGS) entry which is preliminary data.</text>
</comment>
<dbReference type="InterPro" id="IPR052032">
    <property type="entry name" value="ATP-dep_AA_Ligase"/>
</dbReference>
<evidence type="ECO:0000259" key="5">
    <source>
        <dbReference type="PROSITE" id="PS50975"/>
    </source>
</evidence>
<dbReference type="PROSITE" id="PS00867">
    <property type="entry name" value="CPSASE_2"/>
    <property type="match status" value="1"/>
</dbReference>
<dbReference type="GO" id="GO:0005524">
    <property type="term" value="F:ATP binding"/>
    <property type="evidence" value="ECO:0007669"/>
    <property type="project" value="UniProtKB-UniRule"/>
</dbReference>
<accession>A0A917Q9R9</accession>
<name>A0A917Q9R9_9HYPH</name>
<evidence type="ECO:0000313" key="6">
    <source>
        <dbReference type="EMBL" id="GGK37919.1"/>
    </source>
</evidence>
<protein>
    <submittedName>
        <fullName evidence="6">Argininosuccinate lyase</fullName>
    </submittedName>
</protein>
<dbReference type="PANTHER" id="PTHR43585">
    <property type="entry name" value="FUMIPYRROLE BIOSYNTHESIS PROTEIN C"/>
    <property type="match status" value="1"/>
</dbReference>
<organism evidence="6 7">
    <name type="scientific">Salinarimonas ramus</name>
    <dbReference type="NCBI Taxonomy" id="690164"/>
    <lineage>
        <taxon>Bacteria</taxon>
        <taxon>Pseudomonadati</taxon>
        <taxon>Pseudomonadota</taxon>
        <taxon>Alphaproteobacteria</taxon>
        <taxon>Hyphomicrobiales</taxon>
        <taxon>Salinarimonadaceae</taxon>
        <taxon>Salinarimonas</taxon>
    </lineage>
</organism>
<keyword evidence="6" id="KW-0456">Lyase</keyword>
<evidence type="ECO:0000256" key="2">
    <source>
        <dbReference type="ARBA" id="ARBA00022741"/>
    </source>
</evidence>
<dbReference type="GO" id="GO:0016874">
    <property type="term" value="F:ligase activity"/>
    <property type="evidence" value="ECO:0007669"/>
    <property type="project" value="UniProtKB-KW"/>
</dbReference>
<keyword evidence="1" id="KW-0436">Ligase</keyword>
<dbReference type="PROSITE" id="PS50975">
    <property type="entry name" value="ATP_GRASP"/>
    <property type="match status" value="1"/>
</dbReference>
<evidence type="ECO:0000256" key="3">
    <source>
        <dbReference type="ARBA" id="ARBA00022840"/>
    </source>
</evidence>
<keyword evidence="3 4" id="KW-0067">ATP-binding</keyword>
<keyword evidence="7" id="KW-1185">Reference proteome</keyword>
<reference evidence="6 7" key="1">
    <citation type="journal article" date="2014" name="Int. J. Syst. Evol. Microbiol.">
        <title>Complete genome sequence of Corynebacterium casei LMG S-19264T (=DSM 44701T), isolated from a smear-ripened cheese.</title>
        <authorList>
            <consortium name="US DOE Joint Genome Institute (JGI-PGF)"/>
            <person name="Walter F."/>
            <person name="Albersmeier A."/>
            <person name="Kalinowski J."/>
            <person name="Ruckert C."/>
        </authorList>
    </citation>
    <scope>NUCLEOTIDE SEQUENCE [LARGE SCALE GENOMIC DNA]</scope>
    <source>
        <strain evidence="6 7">CGMCC 1.9161</strain>
    </source>
</reference>
<dbReference type="InterPro" id="IPR005479">
    <property type="entry name" value="CPAse_ATP-bd"/>
</dbReference>
<dbReference type="InterPro" id="IPR011761">
    <property type="entry name" value="ATP-grasp"/>
</dbReference>
<gene>
    <name evidence="6" type="ORF">GCM10011322_26210</name>
</gene>
<dbReference type="GO" id="GO:0046872">
    <property type="term" value="F:metal ion binding"/>
    <property type="evidence" value="ECO:0007669"/>
    <property type="project" value="InterPro"/>
</dbReference>
<evidence type="ECO:0000256" key="4">
    <source>
        <dbReference type="PROSITE-ProRule" id="PRU00409"/>
    </source>
</evidence>
<sequence>MKQKNGYAAAVVFIEGTLMGSGERVVTASRRLGLEPILIASNLAPYEYQGTCTKCIECDTKNYAHVSDIVNQLTGYFHIKGIGTTSDFGLEVAQIEAKNRGLPAPDGVALAACRSKAETRRLLPEISPGNYVLNSPEDIDPIKHLLSFPLIVKPDSLNGATGVASCASIEECKNHVGNLFELLKHLGTQRPTVLLESIIPGREYSVECFDGVAIGVTQVQMKIDSFVEIGHLFPAPLRGEDESMLRGYAEQALLATGLTWGAAHVQFRLEDGQAGLIEINPRLGGGHVPSIVEHASGVRLEEAYVRKICRLPLGDCLEPTKHDFSAVHFRTVNEQAVLRRISLDRALKSEGCVYAGHRGGVNTTWSPRGSNHDRVACAIAISTEAAEAERRAYAAASVIDLEWER</sequence>
<dbReference type="Gene3D" id="3.30.470.20">
    <property type="entry name" value="ATP-grasp fold, B domain"/>
    <property type="match status" value="1"/>
</dbReference>
<proteinExistence type="predicted"/>